<proteinExistence type="predicted"/>
<dbReference type="Gene3D" id="3.40.50.150">
    <property type="entry name" value="Vaccinia Virus protein VP39"/>
    <property type="match status" value="1"/>
</dbReference>
<evidence type="ECO:0000313" key="1">
    <source>
        <dbReference type="EMBL" id="GAG44504.1"/>
    </source>
</evidence>
<dbReference type="EMBL" id="BARS01050028">
    <property type="protein sequence ID" value="GAG44504.1"/>
    <property type="molecule type" value="Genomic_DNA"/>
</dbReference>
<sequence>MQDKRGRQSLIREQNIKERKGMQLVLRKINQDFSNNPTLLEVGGGTGQFSIQLSQMAYNIVCT</sequence>
<organism evidence="1">
    <name type="scientific">marine sediment metagenome</name>
    <dbReference type="NCBI Taxonomy" id="412755"/>
    <lineage>
        <taxon>unclassified sequences</taxon>
        <taxon>metagenomes</taxon>
        <taxon>ecological metagenomes</taxon>
    </lineage>
</organism>
<accession>X0XMW8</accession>
<gene>
    <name evidence="1" type="ORF">S01H1_74753</name>
</gene>
<protein>
    <recommendedName>
        <fullName evidence="2">Methyltransferase domain-containing protein</fullName>
    </recommendedName>
</protein>
<feature type="non-terminal residue" evidence="1">
    <location>
        <position position="63"/>
    </location>
</feature>
<evidence type="ECO:0008006" key="2">
    <source>
        <dbReference type="Google" id="ProtNLM"/>
    </source>
</evidence>
<dbReference type="AlphaFoldDB" id="X0XMW8"/>
<comment type="caution">
    <text evidence="1">The sequence shown here is derived from an EMBL/GenBank/DDBJ whole genome shotgun (WGS) entry which is preliminary data.</text>
</comment>
<name>X0XMW8_9ZZZZ</name>
<dbReference type="InterPro" id="IPR029063">
    <property type="entry name" value="SAM-dependent_MTases_sf"/>
</dbReference>
<dbReference type="SUPFAM" id="SSF53335">
    <property type="entry name" value="S-adenosyl-L-methionine-dependent methyltransferases"/>
    <property type="match status" value="1"/>
</dbReference>
<reference evidence="1" key="1">
    <citation type="journal article" date="2014" name="Front. Microbiol.">
        <title>High frequency of phylogenetically diverse reductive dehalogenase-homologous genes in deep subseafloor sedimentary metagenomes.</title>
        <authorList>
            <person name="Kawai M."/>
            <person name="Futagami T."/>
            <person name="Toyoda A."/>
            <person name="Takaki Y."/>
            <person name="Nishi S."/>
            <person name="Hori S."/>
            <person name="Arai W."/>
            <person name="Tsubouchi T."/>
            <person name="Morono Y."/>
            <person name="Uchiyama I."/>
            <person name="Ito T."/>
            <person name="Fujiyama A."/>
            <person name="Inagaki F."/>
            <person name="Takami H."/>
        </authorList>
    </citation>
    <scope>NUCLEOTIDE SEQUENCE</scope>
    <source>
        <strain evidence="1">Expedition CK06-06</strain>
    </source>
</reference>